<dbReference type="AlphaFoldDB" id="S7RJB7"/>
<name>S7RJB7_GLOTA</name>
<feature type="compositionally biased region" description="Basic residues" evidence="5">
    <location>
        <begin position="56"/>
        <end position="69"/>
    </location>
</feature>
<dbReference type="EMBL" id="KB469303">
    <property type="protein sequence ID" value="EPQ54430.1"/>
    <property type="molecule type" value="Genomic_DNA"/>
</dbReference>
<comment type="similarity">
    <text evidence="1 4">Belongs to the bacterial ribosomal protein bL35 family.</text>
</comment>
<evidence type="ECO:0000256" key="4">
    <source>
        <dbReference type="RuleBase" id="RU000568"/>
    </source>
</evidence>
<evidence type="ECO:0000313" key="7">
    <source>
        <dbReference type="Proteomes" id="UP000030669"/>
    </source>
</evidence>
<keyword evidence="2 4" id="KW-0689">Ribosomal protein</keyword>
<dbReference type="SUPFAM" id="SSF143034">
    <property type="entry name" value="L35p-like"/>
    <property type="match status" value="1"/>
</dbReference>
<evidence type="ECO:0000256" key="2">
    <source>
        <dbReference type="ARBA" id="ARBA00022980"/>
    </source>
</evidence>
<dbReference type="OMA" id="NTQKKML"/>
<dbReference type="RefSeq" id="XP_007866740.1">
    <property type="nucleotide sequence ID" value="XM_007868549.1"/>
</dbReference>
<dbReference type="FunFam" id="4.10.410.60:FF:000001">
    <property type="entry name" value="50S ribosomal protein L35"/>
    <property type="match status" value="1"/>
</dbReference>
<keyword evidence="7" id="KW-1185">Reference proteome</keyword>
<dbReference type="InterPro" id="IPR001706">
    <property type="entry name" value="Ribosomal_bL35"/>
</dbReference>
<dbReference type="HAMAP" id="MF_00514">
    <property type="entry name" value="Ribosomal_bL35"/>
    <property type="match status" value="1"/>
</dbReference>
<dbReference type="eggNOG" id="ENOG502SCVE">
    <property type="taxonomic scope" value="Eukaryota"/>
</dbReference>
<feature type="region of interest" description="Disordered" evidence="5">
    <location>
        <begin position="56"/>
        <end position="81"/>
    </location>
</feature>
<dbReference type="PANTHER" id="PTHR33343:SF1">
    <property type="entry name" value="LARGE RIBOSOMAL SUBUNIT PROTEIN BL35M"/>
    <property type="match status" value="1"/>
</dbReference>
<dbReference type="Pfam" id="PF01632">
    <property type="entry name" value="Ribosomal_L35p"/>
    <property type="match status" value="1"/>
</dbReference>
<gene>
    <name evidence="6" type="ORF">GLOTRDRAFT_129790</name>
</gene>
<evidence type="ECO:0000313" key="6">
    <source>
        <dbReference type="EMBL" id="EPQ54430.1"/>
    </source>
</evidence>
<dbReference type="Proteomes" id="UP000030669">
    <property type="component" value="Unassembled WGS sequence"/>
</dbReference>
<accession>S7RJB7</accession>
<organism evidence="6 7">
    <name type="scientific">Gloeophyllum trabeum (strain ATCC 11539 / FP-39264 / Madison 617)</name>
    <name type="common">Brown rot fungus</name>
    <dbReference type="NCBI Taxonomy" id="670483"/>
    <lineage>
        <taxon>Eukaryota</taxon>
        <taxon>Fungi</taxon>
        <taxon>Dikarya</taxon>
        <taxon>Basidiomycota</taxon>
        <taxon>Agaricomycotina</taxon>
        <taxon>Agaricomycetes</taxon>
        <taxon>Gloeophyllales</taxon>
        <taxon>Gloeophyllaceae</taxon>
        <taxon>Gloeophyllum</taxon>
    </lineage>
</organism>
<feature type="compositionally biased region" description="Polar residues" evidence="5">
    <location>
        <begin position="70"/>
        <end position="81"/>
    </location>
</feature>
<dbReference type="GO" id="GO:0003735">
    <property type="term" value="F:structural constituent of ribosome"/>
    <property type="evidence" value="ECO:0007669"/>
    <property type="project" value="InterPro"/>
</dbReference>
<dbReference type="InterPro" id="IPR021137">
    <property type="entry name" value="Ribosomal_bL35-like"/>
</dbReference>
<evidence type="ECO:0000256" key="5">
    <source>
        <dbReference type="SAM" id="MobiDB-lite"/>
    </source>
</evidence>
<protein>
    <recommendedName>
        <fullName evidence="4">50S ribosomal protein L35</fullName>
    </recommendedName>
</protein>
<dbReference type="GO" id="GO:0006412">
    <property type="term" value="P:translation"/>
    <property type="evidence" value="ECO:0007669"/>
    <property type="project" value="InterPro"/>
</dbReference>
<keyword evidence="3 4" id="KW-0687">Ribonucleoprotein</keyword>
<dbReference type="KEGG" id="gtr:GLOTRDRAFT_129790"/>
<dbReference type="PRINTS" id="PR00064">
    <property type="entry name" value="RIBOSOMALL35"/>
</dbReference>
<evidence type="ECO:0000256" key="3">
    <source>
        <dbReference type="ARBA" id="ARBA00023274"/>
    </source>
</evidence>
<reference evidence="6 7" key="1">
    <citation type="journal article" date="2012" name="Science">
        <title>The Paleozoic origin of enzymatic lignin decomposition reconstructed from 31 fungal genomes.</title>
        <authorList>
            <person name="Floudas D."/>
            <person name="Binder M."/>
            <person name="Riley R."/>
            <person name="Barry K."/>
            <person name="Blanchette R.A."/>
            <person name="Henrissat B."/>
            <person name="Martinez A.T."/>
            <person name="Otillar R."/>
            <person name="Spatafora J.W."/>
            <person name="Yadav J.S."/>
            <person name="Aerts A."/>
            <person name="Benoit I."/>
            <person name="Boyd A."/>
            <person name="Carlson A."/>
            <person name="Copeland A."/>
            <person name="Coutinho P.M."/>
            <person name="de Vries R.P."/>
            <person name="Ferreira P."/>
            <person name="Findley K."/>
            <person name="Foster B."/>
            <person name="Gaskell J."/>
            <person name="Glotzer D."/>
            <person name="Gorecki P."/>
            <person name="Heitman J."/>
            <person name="Hesse C."/>
            <person name="Hori C."/>
            <person name="Igarashi K."/>
            <person name="Jurgens J.A."/>
            <person name="Kallen N."/>
            <person name="Kersten P."/>
            <person name="Kohler A."/>
            <person name="Kuees U."/>
            <person name="Kumar T.K.A."/>
            <person name="Kuo A."/>
            <person name="LaButti K."/>
            <person name="Larrondo L.F."/>
            <person name="Lindquist E."/>
            <person name="Ling A."/>
            <person name="Lombard V."/>
            <person name="Lucas S."/>
            <person name="Lundell T."/>
            <person name="Martin R."/>
            <person name="McLaughlin D.J."/>
            <person name="Morgenstern I."/>
            <person name="Morin E."/>
            <person name="Murat C."/>
            <person name="Nagy L.G."/>
            <person name="Nolan M."/>
            <person name="Ohm R.A."/>
            <person name="Patyshakuliyeva A."/>
            <person name="Rokas A."/>
            <person name="Ruiz-Duenas F.J."/>
            <person name="Sabat G."/>
            <person name="Salamov A."/>
            <person name="Samejima M."/>
            <person name="Schmutz J."/>
            <person name="Slot J.C."/>
            <person name="St John F."/>
            <person name="Stenlid J."/>
            <person name="Sun H."/>
            <person name="Sun S."/>
            <person name="Syed K."/>
            <person name="Tsang A."/>
            <person name="Wiebenga A."/>
            <person name="Young D."/>
            <person name="Pisabarro A."/>
            <person name="Eastwood D.C."/>
            <person name="Martin F."/>
            <person name="Cullen D."/>
            <person name="Grigoriev I.V."/>
            <person name="Hibbett D.S."/>
        </authorList>
    </citation>
    <scope>NUCLEOTIDE SEQUENCE [LARGE SCALE GENOMIC DNA]</scope>
    <source>
        <strain evidence="6 7">ATCC 11539</strain>
    </source>
</reference>
<dbReference type="OrthoDB" id="162638at2759"/>
<sequence>MLSFALTGIGRLASTARLFSSAAVQQFPKLKSHSGAKKRWRAIASGVFKRAHAGHKHLNVHKSPARKNKLAQTAYSHGSQTPKLKKLLPYA</sequence>
<dbReference type="STRING" id="670483.S7RJB7"/>
<dbReference type="Gene3D" id="4.10.410.60">
    <property type="match status" value="1"/>
</dbReference>
<dbReference type="InterPro" id="IPR037229">
    <property type="entry name" value="Ribosomal_bL35_sf"/>
</dbReference>
<dbReference type="HOGENOM" id="CLU_169643_0_0_1"/>
<evidence type="ECO:0000256" key="1">
    <source>
        <dbReference type="ARBA" id="ARBA00006598"/>
    </source>
</evidence>
<dbReference type="PANTHER" id="PTHR33343">
    <property type="entry name" value="54S RIBOSOMAL PROTEIN BL35M"/>
    <property type="match status" value="1"/>
</dbReference>
<dbReference type="NCBIfam" id="TIGR00001">
    <property type="entry name" value="rpmI_bact"/>
    <property type="match status" value="1"/>
</dbReference>
<dbReference type="GeneID" id="19302008"/>
<dbReference type="GO" id="GO:0015934">
    <property type="term" value="C:large ribosomal subunit"/>
    <property type="evidence" value="ECO:0007669"/>
    <property type="project" value="TreeGrafter"/>
</dbReference>
<proteinExistence type="inferred from homology"/>